<proteinExistence type="predicted"/>
<evidence type="ECO:0000256" key="3">
    <source>
        <dbReference type="ARBA" id="ARBA00023170"/>
    </source>
</evidence>
<evidence type="ECO:0000313" key="8">
    <source>
        <dbReference type="Proteomes" id="UP000694545"/>
    </source>
</evidence>
<dbReference type="SUPFAM" id="SSF48726">
    <property type="entry name" value="Immunoglobulin"/>
    <property type="match status" value="1"/>
</dbReference>
<evidence type="ECO:0000256" key="4">
    <source>
        <dbReference type="ARBA" id="ARBA00023319"/>
    </source>
</evidence>
<dbReference type="InterPro" id="IPR013783">
    <property type="entry name" value="Ig-like_fold"/>
</dbReference>
<keyword evidence="1" id="KW-0732">Signal</keyword>
<dbReference type="Ensembl" id="ENSVKKT00000018745.1">
    <property type="protein sequence ID" value="ENSVKKP00000018283.1"/>
    <property type="gene ID" value="ENSVKKG00000012463.1"/>
</dbReference>
<organism evidence="7 8">
    <name type="scientific">Varanus komodoensis</name>
    <name type="common">Komodo dragon</name>
    <dbReference type="NCBI Taxonomy" id="61221"/>
    <lineage>
        <taxon>Eukaryota</taxon>
        <taxon>Metazoa</taxon>
        <taxon>Chordata</taxon>
        <taxon>Craniata</taxon>
        <taxon>Vertebrata</taxon>
        <taxon>Euteleostomi</taxon>
        <taxon>Lepidosauria</taxon>
        <taxon>Squamata</taxon>
        <taxon>Bifurcata</taxon>
        <taxon>Unidentata</taxon>
        <taxon>Episquamata</taxon>
        <taxon>Toxicofera</taxon>
        <taxon>Anguimorpha</taxon>
        <taxon>Paleoanguimorpha</taxon>
        <taxon>Varanoidea</taxon>
        <taxon>Varanidae</taxon>
        <taxon>Varanus</taxon>
    </lineage>
</organism>
<dbReference type="PANTHER" id="PTHR19367">
    <property type="entry name" value="T-CELL RECEPTOR ALPHA CHAIN V REGION"/>
    <property type="match status" value="1"/>
</dbReference>
<dbReference type="InterPro" id="IPR007110">
    <property type="entry name" value="Ig-like_dom"/>
</dbReference>
<evidence type="ECO:0000256" key="5">
    <source>
        <dbReference type="ARBA" id="ARBA00043266"/>
    </source>
</evidence>
<dbReference type="GO" id="GO:0002250">
    <property type="term" value="P:adaptive immune response"/>
    <property type="evidence" value="ECO:0007669"/>
    <property type="project" value="UniProtKB-KW"/>
</dbReference>
<dbReference type="Proteomes" id="UP000694545">
    <property type="component" value="Unplaced"/>
</dbReference>
<dbReference type="InterPro" id="IPR013106">
    <property type="entry name" value="Ig_V-set"/>
</dbReference>
<keyword evidence="4" id="KW-0393">Immunoglobulin domain</keyword>
<evidence type="ECO:0000256" key="2">
    <source>
        <dbReference type="ARBA" id="ARBA00023130"/>
    </source>
</evidence>
<dbReference type="GO" id="GO:0042101">
    <property type="term" value="C:T cell receptor complex"/>
    <property type="evidence" value="ECO:0007669"/>
    <property type="project" value="UniProtKB-KW"/>
</dbReference>
<evidence type="ECO:0000256" key="1">
    <source>
        <dbReference type="ARBA" id="ARBA00022729"/>
    </source>
</evidence>
<keyword evidence="5" id="KW-0391">Immunity</keyword>
<dbReference type="InterPro" id="IPR036179">
    <property type="entry name" value="Ig-like_dom_sf"/>
</dbReference>
<dbReference type="PANTHER" id="PTHR19367:SF18">
    <property type="entry name" value="T CELL RECEPTOR ALPHA VARIABLE 16"/>
    <property type="match status" value="1"/>
</dbReference>
<keyword evidence="3" id="KW-0675">Receptor</keyword>
<accession>A0A8D2L962</accession>
<feature type="domain" description="Ig-like" evidence="6">
    <location>
        <begin position="7"/>
        <end position="112"/>
    </location>
</feature>
<dbReference type="OMA" id="APLRINC"/>
<protein>
    <recommendedName>
        <fullName evidence="6">Ig-like domain-containing protein</fullName>
    </recommendedName>
</protein>
<dbReference type="PROSITE" id="PS50835">
    <property type="entry name" value="IG_LIKE"/>
    <property type="match status" value="1"/>
</dbReference>
<evidence type="ECO:0000313" key="7">
    <source>
        <dbReference type="Ensembl" id="ENSVKKP00000018283.1"/>
    </source>
</evidence>
<keyword evidence="5" id="KW-1279">T cell receptor</keyword>
<dbReference type="Gene3D" id="2.60.40.10">
    <property type="entry name" value="Immunoglobulins"/>
    <property type="match status" value="1"/>
</dbReference>
<keyword evidence="8" id="KW-1185">Reference proteome</keyword>
<dbReference type="InterPro" id="IPR051287">
    <property type="entry name" value="TCR_variable_region"/>
</dbReference>
<reference evidence="7" key="1">
    <citation type="submission" date="2025-08" db="UniProtKB">
        <authorList>
            <consortium name="Ensembl"/>
        </authorList>
    </citation>
    <scope>IDENTIFICATION</scope>
</reference>
<evidence type="ECO:0000259" key="6">
    <source>
        <dbReference type="PROSITE" id="PS50835"/>
    </source>
</evidence>
<dbReference type="Pfam" id="PF07686">
    <property type="entry name" value="V-set"/>
    <property type="match status" value="1"/>
</dbReference>
<dbReference type="AlphaFoldDB" id="A0A8D2L962"/>
<name>A0A8D2L962_VARKO</name>
<keyword evidence="2" id="KW-1064">Adaptive immunity</keyword>
<reference evidence="7" key="2">
    <citation type="submission" date="2025-09" db="UniProtKB">
        <authorList>
            <consortium name="Ensembl"/>
        </authorList>
    </citation>
    <scope>IDENTIFICATION</scope>
</reference>
<sequence>SGPESFPLLEQTTMGELVTQTPRLLIVKEGAPLRINCTYEYGGYPNLFWYTQHLDGGSLQFLLREEPQENIQKRKDGFFAAHLKEEKSFHLQKESSDLSDSADYFCSFSAQW</sequence>